<feature type="non-terminal residue" evidence="1">
    <location>
        <position position="67"/>
    </location>
</feature>
<gene>
    <name evidence="1" type="ORF">L9G74_21775</name>
</gene>
<accession>A0ABT2FSZ4</accession>
<proteinExistence type="predicted"/>
<organism evidence="1 2">
    <name type="scientific">Shewanella electrica</name>
    <dbReference type="NCBI Taxonomy" id="515560"/>
    <lineage>
        <taxon>Bacteria</taxon>
        <taxon>Pseudomonadati</taxon>
        <taxon>Pseudomonadota</taxon>
        <taxon>Gammaproteobacteria</taxon>
        <taxon>Alteromonadales</taxon>
        <taxon>Shewanellaceae</taxon>
        <taxon>Shewanella</taxon>
    </lineage>
</organism>
<reference evidence="2" key="1">
    <citation type="submission" date="2023-07" db="EMBL/GenBank/DDBJ databases">
        <title>Shewanella mangrovi sp. nov., an acetaldehyde- degrading bacterium isolated from mangrove sediment.</title>
        <authorList>
            <person name="Liu Y."/>
        </authorList>
    </citation>
    <scope>NUCLEOTIDE SEQUENCE [LARGE SCALE GENOMIC DNA]</scope>
    <source>
        <strain evidence="2">C32</strain>
    </source>
</reference>
<dbReference type="RefSeq" id="WP_238898958.1">
    <property type="nucleotide sequence ID" value="NZ_JAKOGG010000667.1"/>
</dbReference>
<name>A0ABT2FSZ4_9GAMM</name>
<dbReference type="Proteomes" id="UP001201549">
    <property type="component" value="Unassembled WGS sequence"/>
</dbReference>
<sequence>MKKAITGQEFRPWELSDNISRIKVELASLPPQAKVIDLIHTAAFRSGLGNSIFVRDFNIKKLNSETL</sequence>
<comment type="caution">
    <text evidence="1">The sequence shown here is derived from an EMBL/GenBank/DDBJ whole genome shotgun (WGS) entry which is preliminary data.</text>
</comment>
<dbReference type="EMBL" id="JAKOGG010000667">
    <property type="protein sequence ID" value="MCS4559052.1"/>
    <property type="molecule type" value="Genomic_DNA"/>
</dbReference>
<evidence type="ECO:0000313" key="2">
    <source>
        <dbReference type="Proteomes" id="UP001201549"/>
    </source>
</evidence>
<keyword evidence="2" id="KW-1185">Reference proteome</keyword>
<evidence type="ECO:0000313" key="1">
    <source>
        <dbReference type="EMBL" id="MCS4559052.1"/>
    </source>
</evidence>
<protein>
    <submittedName>
        <fullName evidence="1">Uncharacterized protein</fullName>
    </submittedName>
</protein>